<dbReference type="SUPFAM" id="SSF54427">
    <property type="entry name" value="NTF2-like"/>
    <property type="match status" value="1"/>
</dbReference>
<organism evidence="3 4">
    <name type="scientific">Martelella lutilitoris</name>
    <dbReference type="NCBI Taxonomy" id="2583532"/>
    <lineage>
        <taxon>Bacteria</taxon>
        <taxon>Pseudomonadati</taxon>
        <taxon>Pseudomonadota</taxon>
        <taxon>Alphaproteobacteria</taxon>
        <taxon>Hyphomicrobiales</taxon>
        <taxon>Aurantimonadaceae</taxon>
        <taxon>Martelella</taxon>
    </lineage>
</organism>
<dbReference type="Gene3D" id="3.10.450.50">
    <property type="match status" value="1"/>
</dbReference>
<dbReference type="AlphaFoldDB" id="A0A5C4JV54"/>
<gene>
    <name evidence="3" type="ORF">FF124_05120</name>
</gene>
<dbReference type="PANTHER" id="PTHR41534">
    <property type="entry name" value="BLR3401 PROTEIN"/>
    <property type="match status" value="1"/>
</dbReference>
<proteinExistence type="inferred from homology"/>
<reference evidence="3 4" key="2">
    <citation type="submission" date="2019-06" db="EMBL/GenBank/DDBJ databases">
        <title>Martelella lutilitoris sp. nov., isolated from a tidal mudflat.</title>
        <authorList>
            <person name="Kim Y.-J."/>
        </authorList>
    </citation>
    <scope>NUCLEOTIDE SEQUENCE [LARGE SCALE GENOMIC DNA]</scope>
    <source>
        <strain evidence="3 4">GH2-6</strain>
    </source>
</reference>
<dbReference type="PANTHER" id="PTHR41534:SF2">
    <property type="entry name" value="3-PHENYLPROPIONATE_CINNAMIC ACID DIOXYGENASE SUBUNIT BETA"/>
    <property type="match status" value="1"/>
</dbReference>
<evidence type="ECO:0000256" key="1">
    <source>
        <dbReference type="ARBA" id="ARBA00009570"/>
    </source>
</evidence>
<reference evidence="3 4" key="1">
    <citation type="submission" date="2019-05" db="EMBL/GenBank/DDBJ databases">
        <authorList>
            <person name="Lee S.D."/>
        </authorList>
    </citation>
    <scope>NUCLEOTIDE SEQUENCE [LARGE SCALE GENOMIC DNA]</scope>
    <source>
        <strain evidence="3 4">GH2-6</strain>
    </source>
</reference>
<evidence type="ECO:0000313" key="3">
    <source>
        <dbReference type="EMBL" id="TNB48519.1"/>
    </source>
</evidence>
<evidence type="ECO:0000256" key="2">
    <source>
        <dbReference type="ARBA" id="ARBA00023002"/>
    </source>
</evidence>
<keyword evidence="3" id="KW-0223">Dioxygenase</keyword>
<dbReference type="InterPro" id="IPR032710">
    <property type="entry name" value="NTF2-like_dom_sf"/>
</dbReference>
<sequence>MSDMMTTETGITLAEAQQFIWLEADILDRADYDAWLKLWTEDGHYVIPVEHDATNFRDNLNIVFDDAKMRKMRVERLQGGFAISATPAARTVRLSSRFVVTETLPGSLKVRSAMHLTEDKFGRQRTFLADVEHHLVRRDGQLLIHDKVVRLINSEGVLTSISYLF</sequence>
<protein>
    <submittedName>
        <fullName evidence="3">Aromatic-ring-hydroxylating dioxygenase subunit beta</fullName>
    </submittedName>
</protein>
<comment type="caution">
    <text evidence="3">The sequence shown here is derived from an EMBL/GenBank/DDBJ whole genome shotgun (WGS) entry which is preliminary data.</text>
</comment>
<keyword evidence="4" id="KW-1185">Reference proteome</keyword>
<dbReference type="RefSeq" id="WP_138747427.1">
    <property type="nucleotide sequence ID" value="NZ_VCLB01000003.1"/>
</dbReference>
<dbReference type="Pfam" id="PF00866">
    <property type="entry name" value="Ring_hydroxyl_B"/>
    <property type="match status" value="1"/>
</dbReference>
<dbReference type="EMBL" id="VCLB01000003">
    <property type="protein sequence ID" value="TNB48519.1"/>
    <property type="molecule type" value="Genomic_DNA"/>
</dbReference>
<dbReference type="InterPro" id="IPR000391">
    <property type="entry name" value="Rng_hydr_dOase-bsu"/>
</dbReference>
<accession>A0A5C4JV54</accession>
<name>A0A5C4JV54_9HYPH</name>
<dbReference type="GO" id="GO:0019380">
    <property type="term" value="P:3-phenylpropionate catabolic process"/>
    <property type="evidence" value="ECO:0007669"/>
    <property type="project" value="TreeGrafter"/>
</dbReference>
<evidence type="ECO:0000313" key="4">
    <source>
        <dbReference type="Proteomes" id="UP000307874"/>
    </source>
</evidence>
<dbReference type="GO" id="GO:0051213">
    <property type="term" value="F:dioxygenase activity"/>
    <property type="evidence" value="ECO:0007669"/>
    <property type="project" value="UniProtKB-KW"/>
</dbReference>
<dbReference type="OrthoDB" id="7446267at2"/>
<keyword evidence="2" id="KW-0560">Oxidoreductase</keyword>
<comment type="similarity">
    <text evidence="1">Belongs to the bacterial ring-hydroxylating dioxygenase beta subunit family.</text>
</comment>
<dbReference type="Proteomes" id="UP000307874">
    <property type="component" value="Unassembled WGS sequence"/>
</dbReference>